<dbReference type="NCBIfam" id="TIGR04276">
    <property type="entry name" value="FxsC_Cterm"/>
    <property type="match status" value="1"/>
</dbReference>
<dbReference type="InterPro" id="IPR026367">
    <property type="entry name" value="FxsC_C"/>
</dbReference>
<keyword evidence="2" id="KW-1185">Reference proteome</keyword>
<dbReference type="Proteomes" id="UP001592582">
    <property type="component" value="Unassembled WGS sequence"/>
</dbReference>
<organism evidence="1 2">
    <name type="scientific">Streptacidiphilus alkalitolerans</name>
    <dbReference type="NCBI Taxonomy" id="3342712"/>
    <lineage>
        <taxon>Bacteria</taxon>
        <taxon>Bacillati</taxon>
        <taxon>Actinomycetota</taxon>
        <taxon>Actinomycetes</taxon>
        <taxon>Kitasatosporales</taxon>
        <taxon>Streptomycetaceae</taxon>
        <taxon>Streptacidiphilus</taxon>
    </lineage>
</organism>
<name>A0ABV6V6K7_9ACTN</name>
<comment type="caution">
    <text evidence="1">The sequence shown here is derived from an EMBL/GenBank/DDBJ whole genome shotgun (WGS) entry which is preliminary data.</text>
</comment>
<protein>
    <submittedName>
        <fullName evidence="1">FxsC protein</fullName>
    </submittedName>
</protein>
<dbReference type="EMBL" id="JBHEZX010000003">
    <property type="protein sequence ID" value="MFC1409354.1"/>
    <property type="molecule type" value="Genomic_DNA"/>
</dbReference>
<evidence type="ECO:0000313" key="1">
    <source>
        <dbReference type="EMBL" id="MFC1409354.1"/>
    </source>
</evidence>
<proteinExistence type="predicted"/>
<accession>A0ABV6V6K7</accession>
<sequence length="397" mass="44374">MTELAGERGYPSYFLSYSYPRGAPQADPWVAEFHADLNAALGERPAKSGGLTAGYLDEPGESEPVRRARRAEALARSKSLVVLCSPEYFLDAECHNEWTAFHKRLSPEGSSDAAVVAVLWERLWAGTPDEVSIDEQDLRLQFGENGLRHQLAQRRAQYHDGVRSVAEAIAHAVEKIDLAPGAESALSREPQPWPDHPAVRSLRILVLARTTDEALPPGCDPEDYSELPELWQPYREEGARPLAELAATVARDSNVHVRSVEDFERASRRVAGTSQDAELVPQLLLLDRWALRNDLRLRSLLGYNRQRLRPMAVMVPWVPRPEGIPRREQQDIEQLRLLTWDTLNVALGQPTPGYEHLRGGIPDAATFAALLPIALRQARNAFIQLHALRTPQSKGQQ</sequence>
<gene>
    <name evidence="1" type="primary">fsxC</name>
    <name evidence="1" type="ORF">ACEZDG_08675</name>
</gene>
<reference evidence="1 2" key="1">
    <citation type="submission" date="2024-09" db="EMBL/GenBank/DDBJ databases">
        <authorList>
            <person name="Lee S.D."/>
        </authorList>
    </citation>
    <scope>NUCLEOTIDE SEQUENCE [LARGE SCALE GENOMIC DNA]</scope>
    <source>
        <strain evidence="1 2">N1-1</strain>
    </source>
</reference>
<evidence type="ECO:0000313" key="2">
    <source>
        <dbReference type="Proteomes" id="UP001592582"/>
    </source>
</evidence>